<dbReference type="AlphaFoldDB" id="A0A2P5DPH0"/>
<name>A0A2P5DPH0_PARAD</name>
<dbReference type="EMBL" id="JXTB01000025">
    <property type="protein sequence ID" value="PON75179.1"/>
    <property type="molecule type" value="Genomic_DNA"/>
</dbReference>
<organism evidence="1 2">
    <name type="scientific">Parasponia andersonii</name>
    <name type="common">Sponia andersonii</name>
    <dbReference type="NCBI Taxonomy" id="3476"/>
    <lineage>
        <taxon>Eukaryota</taxon>
        <taxon>Viridiplantae</taxon>
        <taxon>Streptophyta</taxon>
        <taxon>Embryophyta</taxon>
        <taxon>Tracheophyta</taxon>
        <taxon>Spermatophyta</taxon>
        <taxon>Magnoliopsida</taxon>
        <taxon>eudicotyledons</taxon>
        <taxon>Gunneridae</taxon>
        <taxon>Pentapetalae</taxon>
        <taxon>rosids</taxon>
        <taxon>fabids</taxon>
        <taxon>Rosales</taxon>
        <taxon>Cannabaceae</taxon>
        <taxon>Parasponia</taxon>
    </lineage>
</organism>
<dbReference type="Proteomes" id="UP000237105">
    <property type="component" value="Unassembled WGS sequence"/>
</dbReference>
<keyword evidence="2" id="KW-1185">Reference proteome</keyword>
<proteinExistence type="predicted"/>
<comment type="caution">
    <text evidence="1">The sequence shown here is derived from an EMBL/GenBank/DDBJ whole genome shotgun (WGS) entry which is preliminary data.</text>
</comment>
<evidence type="ECO:0000313" key="2">
    <source>
        <dbReference type="Proteomes" id="UP000237105"/>
    </source>
</evidence>
<reference evidence="2" key="1">
    <citation type="submission" date="2016-06" db="EMBL/GenBank/DDBJ databases">
        <title>Parallel loss of symbiosis genes in relatives of nitrogen-fixing non-legume Parasponia.</title>
        <authorList>
            <person name="Van Velzen R."/>
            <person name="Holmer R."/>
            <person name="Bu F."/>
            <person name="Rutten L."/>
            <person name="Van Zeijl A."/>
            <person name="Liu W."/>
            <person name="Santuari L."/>
            <person name="Cao Q."/>
            <person name="Sharma T."/>
            <person name="Shen D."/>
            <person name="Roswanjaya Y."/>
            <person name="Wardhani T."/>
            <person name="Kalhor M.S."/>
            <person name="Jansen J."/>
            <person name="Van den Hoogen J."/>
            <person name="Gungor B."/>
            <person name="Hartog M."/>
            <person name="Hontelez J."/>
            <person name="Verver J."/>
            <person name="Yang W.-C."/>
            <person name="Schijlen E."/>
            <person name="Repin R."/>
            <person name="Schilthuizen M."/>
            <person name="Schranz E."/>
            <person name="Heidstra R."/>
            <person name="Miyata K."/>
            <person name="Fedorova E."/>
            <person name="Kohlen W."/>
            <person name="Bisseling T."/>
            <person name="Smit S."/>
            <person name="Geurts R."/>
        </authorList>
    </citation>
    <scope>NUCLEOTIDE SEQUENCE [LARGE SCALE GENOMIC DNA]</scope>
    <source>
        <strain evidence="2">cv. WU1-14</strain>
    </source>
</reference>
<evidence type="ECO:0000313" key="1">
    <source>
        <dbReference type="EMBL" id="PON75179.1"/>
    </source>
</evidence>
<gene>
    <name evidence="1" type="ORF">PanWU01x14_045310</name>
</gene>
<accession>A0A2P5DPH0</accession>
<sequence length="103" mass="10634">SFPRPPLAHAVIPPPPIALKLLSPTSDFTTSPHSAVLSAMLAFSVMIPPDDSPFPVLDLSAKAPPSKAIHLLIASLLLLVESELLFGPTSGLSPAPLTGFSTS</sequence>
<feature type="non-terminal residue" evidence="1">
    <location>
        <position position="1"/>
    </location>
</feature>
<dbReference type="OrthoDB" id="10493833at2759"/>
<protein>
    <submittedName>
        <fullName evidence="1">Uncharacterized protein</fullName>
    </submittedName>
</protein>